<dbReference type="Proteomes" id="UP000642748">
    <property type="component" value="Unassembled WGS sequence"/>
</dbReference>
<keyword evidence="1" id="KW-1133">Transmembrane helix</keyword>
<dbReference type="Pfam" id="PF20225">
    <property type="entry name" value="DUF6584"/>
    <property type="match status" value="1"/>
</dbReference>
<evidence type="ECO:0000313" key="3">
    <source>
        <dbReference type="Proteomes" id="UP000642748"/>
    </source>
</evidence>
<dbReference type="AlphaFoldDB" id="A0A8J3QPQ9"/>
<gene>
    <name evidence="2" type="ORF">Raf01_13650</name>
</gene>
<dbReference type="Gene3D" id="1.25.40.10">
    <property type="entry name" value="Tetratricopeptide repeat domain"/>
    <property type="match status" value="1"/>
</dbReference>
<name>A0A8J3QPQ9_9ACTN</name>
<dbReference type="EMBL" id="BONZ01000013">
    <property type="protein sequence ID" value="GIH13193.1"/>
    <property type="molecule type" value="Genomic_DNA"/>
</dbReference>
<sequence>MAKPDVLARVQSDLAHGRTHQATQRLRTFLANQPDDLEIRRALAAIYRRTGNLAEAGRWSYLTDEVRPEEMAAFERANPSPWLQLRLLQFTADPRMLCEAARARLMSLAERAQRVGPPDIWSGPASLEHPARRSNTVPCLFVIVALTVFAVLAVIGVYRAVVWIWQF</sequence>
<evidence type="ECO:0000313" key="2">
    <source>
        <dbReference type="EMBL" id="GIH13193.1"/>
    </source>
</evidence>
<keyword evidence="1" id="KW-0812">Transmembrane</keyword>
<dbReference type="InterPro" id="IPR011990">
    <property type="entry name" value="TPR-like_helical_dom_sf"/>
</dbReference>
<feature type="transmembrane region" description="Helical" evidence="1">
    <location>
        <begin position="139"/>
        <end position="165"/>
    </location>
</feature>
<evidence type="ECO:0008006" key="4">
    <source>
        <dbReference type="Google" id="ProtNLM"/>
    </source>
</evidence>
<evidence type="ECO:0000256" key="1">
    <source>
        <dbReference type="SAM" id="Phobius"/>
    </source>
</evidence>
<protein>
    <recommendedName>
        <fullName evidence="4">Tetratricopeptide repeat protein</fullName>
    </recommendedName>
</protein>
<comment type="caution">
    <text evidence="2">The sequence shown here is derived from an EMBL/GenBank/DDBJ whole genome shotgun (WGS) entry which is preliminary data.</text>
</comment>
<keyword evidence="1" id="KW-0472">Membrane</keyword>
<dbReference type="SUPFAM" id="SSF48452">
    <property type="entry name" value="TPR-like"/>
    <property type="match status" value="1"/>
</dbReference>
<proteinExistence type="predicted"/>
<dbReference type="RefSeq" id="WP_203916871.1">
    <property type="nucleotide sequence ID" value="NZ_BONZ01000013.1"/>
</dbReference>
<keyword evidence="3" id="KW-1185">Reference proteome</keyword>
<reference evidence="2" key="1">
    <citation type="submission" date="2021-01" db="EMBL/GenBank/DDBJ databases">
        <title>Whole genome shotgun sequence of Rugosimonospora africana NBRC 104875.</title>
        <authorList>
            <person name="Komaki H."/>
            <person name="Tamura T."/>
        </authorList>
    </citation>
    <scope>NUCLEOTIDE SEQUENCE</scope>
    <source>
        <strain evidence="2">NBRC 104875</strain>
    </source>
</reference>
<dbReference type="InterPro" id="IPR046491">
    <property type="entry name" value="DUF6584"/>
</dbReference>
<organism evidence="2 3">
    <name type="scientific">Rugosimonospora africana</name>
    <dbReference type="NCBI Taxonomy" id="556532"/>
    <lineage>
        <taxon>Bacteria</taxon>
        <taxon>Bacillati</taxon>
        <taxon>Actinomycetota</taxon>
        <taxon>Actinomycetes</taxon>
        <taxon>Micromonosporales</taxon>
        <taxon>Micromonosporaceae</taxon>
        <taxon>Rugosimonospora</taxon>
    </lineage>
</organism>
<accession>A0A8J3QPQ9</accession>